<dbReference type="EC" id="2.3.1.-" evidence="4"/>
<dbReference type="InterPro" id="IPR036625">
    <property type="entry name" value="E3-bd_dom_sf"/>
</dbReference>
<dbReference type="SUPFAM" id="SSF51230">
    <property type="entry name" value="Single hybrid motif"/>
    <property type="match status" value="1"/>
</dbReference>
<sequence>MTDIVMPKLGLTMTEGTIAAWHRQPGDTFVKGDILFEVETEKVTNEIEAAANGQLETILHAQGAVVPVGEPIARMTLEGEAPTQAATASVVPTPADAGARDAPSARKLMAEHDIDPGSVAGSGRDGRIMKGDILRVIATPLARRIARNTGKDLQAISGTGPAGRIKAADVLAAQPAAGPTPQDATHETASPKITVPDAVRMATARRVQAAKRDIPHFYVSRDVNAGPLLHLRASLNPGTGARQKMSVTHLLVKALGLALHRHPALNSIWLPEGIMALPEIGVGIVTETPGGLRIPVLNGADHLPLDALAATCGVLLDRARSGRLQSADVSGGAISISNVGMFGAGSLTPIISPPQAMILGVGAEQQAFRPDADGKPELRREINLTLAADHRLIDGADAARFLSTLTELLENPLDLLRAPASRQTL</sequence>
<keyword evidence="3 4" id="KW-0450">Lipoyl</keyword>
<dbReference type="Gene3D" id="4.10.320.10">
    <property type="entry name" value="E3-binding domain"/>
    <property type="match status" value="2"/>
</dbReference>
<dbReference type="CDD" id="cd06849">
    <property type="entry name" value="lipoyl_domain"/>
    <property type="match status" value="1"/>
</dbReference>
<dbReference type="PROSITE" id="PS51826">
    <property type="entry name" value="PSBD"/>
    <property type="match status" value="2"/>
</dbReference>
<dbReference type="InterPro" id="IPR004167">
    <property type="entry name" value="PSBD"/>
</dbReference>
<evidence type="ECO:0000256" key="4">
    <source>
        <dbReference type="RuleBase" id="RU003423"/>
    </source>
</evidence>
<evidence type="ECO:0000256" key="1">
    <source>
        <dbReference type="ARBA" id="ARBA00001938"/>
    </source>
</evidence>
<evidence type="ECO:0000313" key="8">
    <source>
        <dbReference type="Proteomes" id="UP000664699"/>
    </source>
</evidence>
<dbReference type="SUPFAM" id="SSF52777">
    <property type="entry name" value="CoA-dependent acyltransferases"/>
    <property type="match status" value="1"/>
</dbReference>
<comment type="cofactor">
    <cofactor evidence="1 4">
        <name>(R)-lipoate</name>
        <dbReference type="ChEBI" id="CHEBI:83088"/>
    </cofactor>
</comment>
<dbReference type="InterPro" id="IPR023213">
    <property type="entry name" value="CAT-like_dom_sf"/>
</dbReference>
<keyword evidence="4" id="KW-0808">Transferase</keyword>
<comment type="similarity">
    <text evidence="2 4">Belongs to the 2-oxoacid dehydrogenase family.</text>
</comment>
<keyword evidence="4" id="KW-0012">Acyltransferase</keyword>
<dbReference type="Pfam" id="PF00198">
    <property type="entry name" value="2-oxoacid_dh"/>
    <property type="match status" value="1"/>
</dbReference>
<dbReference type="InterPro" id="IPR011053">
    <property type="entry name" value="Single_hybrid_motif"/>
</dbReference>
<accession>A0ABS3EIY4</accession>
<dbReference type="PROSITE" id="PS50968">
    <property type="entry name" value="BIOTINYL_LIPOYL"/>
    <property type="match status" value="1"/>
</dbReference>
<keyword evidence="8" id="KW-1185">Reference proteome</keyword>
<dbReference type="InterPro" id="IPR003016">
    <property type="entry name" value="2-oxoA_DH_lipoyl-BS"/>
</dbReference>
<organism evidence="7 8">
    <name type="scientific">Agrobacterium burrii</name>
    <dbReference type="NCBI Taxonomy" id="2815339"/>
    <lineage>
        <taxon>Bacteria</taxon>
        <taxon>Pseudomonadati</taxon>
        <taxon>Pseudomonadota</taxon>
        <taxon>Alphaproteobacteria</taxon>
        <taxon>Hyphomicrobiales</taxon>
        <taxon>Rhizobiaceae</taxon>
        <taxon>Rhizobium/Agrobacterium group</taxon>
        <taxon>Agrobacterium</taxon>
        <taxon>Agrobacterium tumefaciens complex</taxon>
    </lineage>
</organism>
<evidence type="ECO:0000259" key="6">
    <source>
        <dbReference type="PROSITE" id="PS51826"/>
    </source>
</evidence>
<dbReference type="PANTHER" id="PTHR23151">
    <property type="entry name" value="DIHYDROLIPOAMIDE ACETYL/SUCCINYL-TRANSFERASE-RELATED"/>
    <property type="match status" value="1"/>
</dbReference>
<dbReference type="InterPro" id="IPR045257">
    <property type="entry name" value="E2/Pdx1"/>
</dbReference>
<feature type="domain" description="Peripheral subunit-binding (PSBD)" evidence="6">
    <location>
        <begin position="137"/>
        <end position="174"/>
    </location>
</feature>
<gene>
    <name evidence="7" type="ORF">JZX89_14350</name>
</gene>
<dbReference type="EMBL" id="JAFLNA010000007">
    <property type="protein sequence ID" value="MBO0131925.1"/>
    <property type="molecule type" value="Genomic_DNA"/>
</dbReference>
<evidence type="ECO:0000256" key="2">
    <source>
        <dbReference type="ARBA" id="ARBA00007317"/>
    </source>
</evidence>
<dbReference type="PANTHER" id="PTHR23151:SF75">
    <property type="entry name" value="DIHYDROLIPOYLLYSINE-RESIDUE ACETYLTRANSFERASE COMPONENT 5 OF PYRUVATE DEHYDROGENASE COMPLEX, CHLOROPLASTIC"/>
    <property type="match status" value="1"/>
</dbReference>
<evidence type="ECO:0000256" key="3">
    <source>
        <dbReference type="ARBA" id="ARBA00022823"/>
    </source>
</evidence>
<protein>
    <recommendedName>
        <fullName evidence="4">Dihydrolipoamide acetyltransferase component of pyruvate dehydrogenase complex</fullName>
        <ecNumber evidence="4">2.3.1.-</ecNumber>
    </recommendedName>
</protein>
<dbReference type="SUPFAM" id="SSF47005">
    <property type="entry name" value="Peripheral subunit-binding domain of 2-oxo acid dehydrogenase complex"/>
    <property type="match status" value="2"/>
</dbReference>
<name>A0ABS3EIY4_9HYPH</name>
<dbReference type="Gene3D" id="2.40.50.100">
    <property type="match status" value="1"/>
</dbReference>
<dbReference type="InterPro" id="IPR001078">
    <property type="entry name" value="2-oxoacid_DH_actylTfrase"/>
</dbReference>
<dbReference type="Pfam" id="PF02817">
    <property type="entry name" value="E3_binding"/>
    <property type="match status" value="2"/>
</dbReference>
<dbReference type="RefSeq" id="WP_207134450.1">
    <property type="nucleotide sequence ID" value="NZ_JAFLNA010000007.1"/>
</dbReference>
<proteinExistence type="inferred from homology"/>
<dbReference type="Proteomes" id="UP000664699">
    <property type="component" value="Unassembled WGS sequence"/>
</dbReference>
<evidence type="ECO:0000313" key="7">
    <source>
        <dbReference type="EMBL" id="MBO0131925.1"/>
    </source>
</evidence>
<dbReference type="Pfam" id="PF00364">
    <property type="entry name" value="Biotin_lipoyl"/>
    <property type="match status" value="1"/>
</dbReference>
<reference evidence="7 8" key="1">
    <citation type="submission" date="2021-03" db="EMBL/GenBank/DDBJ databases">
        <title>Whole genome sequence of Agrobacterium sp. strain Rnr.</title>
        <authorList>
            <person name="Mafakheri H."/>
            <person name="Taghavi S.M."/>
            <person name="Nemanja K."/>
            <person name="Osdaghi E."/>
        </authorList>
    </citation>
    <scope>NUCLEOTIDE SEQUENCE [LARGE SCALE GENOMIC DNA]</scope>
    <source>
        <strain evidence="7 8">Rnr</strain>
    </source>
</reference>
<dbReference type="InterPro" id="IPR000089">
    <property type="entry name" value="Biotin_lipoyl"/>
</dbReference>
<comment type="caution">
    <text evidence="7">The sequence shown here is derived from an EMBL/GenBank/DDBJ whole genome shotgun (WGS) entry which is preliminary data.</text>
</comment>
<dbReference type="PROSITE" id="PS00189">
    <property type="entry name" value="LIPOYL"/>
    <property type="match status" value="1"/>
</dbReference>
<feature type="domain" description="Peripheral subunit-binding (PSBD)" evidence="6">
    <location>
        <begin position="100"/>
        <end position="137"/>
    </location>
</feature>
<dbReference type="Gene3D" id="3.30.559.10">
    <property type="entry name" value="Chloramphenicol acetyltransferase-like domain"/>
    <property type="match status" value="1"/>
</dbReference>
<evidence type="ECO:0000259" key="5">
    <source>
        <dbReference type="PROSITE" id="PS50968"/>
    </source>
</evidence>
<feature type="domain" description="Lipoyl-binding" evidence="5">
    <location>
        <begin position="1"/>
        <end position="76"/>
    </location>
</feature>